<dbReference type="EMBL" id="BPQP01000074">
    <property type="protein sequence ID" value="GJD97036.1"/>
    <property type="molecule type" value="Genomic_DNA"/>
</dbReference>
<accession>A0ABQ4S2D6</accession>
<dbReference type="RefSeq" id="WP_238246119.1">
    <property type="nucleotide sequence ID" value="NZ_BPQP01000074.1"/>
</dbReference>
<proteinExistence type="predicted"/>
<comment type="caution">
    <text evidence="1">The sequence shown here is derived from an EMBL/GenBank/DDBJ whole genome shotgun (WGS) entry which is preliminary data.</text>
</comment>
<dbReference type="Proteomes" id="UP001055125">
    <property type="component" value="Unassembled WGS sequence"/>
</dbReference>
<evidence type="ECO:0000313" key="1">
    <source>
        <dbReference type="EMBL" id="GJD97036.1"/>
    </source>
</evidence>
<reference evidence="1" key="1">
    <citation type="journal article" date="2021" name="Front. Microbiol.">
        <title>Comprehensive Comparative Genomics and Phenotyping of Methylobacterium Species.</title>
        <authorList>
            <person name="Alessa O."/>
            <person name="Ogura Y."/>
            <person name="Fujitani Y."/>
            <person name="Takami H."/>
            <person name="Hayashi T."/>
            <person name="Sahin N."/>
            <person name="Tani A."/>
        </authorList>
    </citation>
    <scope>NUCLEOTIDE SEQUENCE</scope>
    <source>
        <strain evidence="1">DSM 19015</strain>
    </source>
</reference>
<name>A0ABQ4S2D6_9HYPH</name>
<keyword evidence="2" id="KW-1185">Reference proteome</keyword>
<organism evidence="1 2">
    <name type="scientific">Methylobacterium iners</name>
    <dbReference type="NCBI Taxonomy" id="418707"/>
    <lineage>
        <taxon>Bacteria</taxon>
        <taxon>Pseudomonadati</taxon>
        <taxon>Pseudomonadota</taxon>
        <taxon>Alphaproteobacteria</taxon>
        <taxon>Hyphomicrobiales</taxon>
        <taxon>Methylobacteriaceae</taxon>
        <taxon>Methylobacterium</taxon>
    </lineage>
</organism>
<protein>
    <recommendedName>
        <fullName evidence="3">ABC transporter permease</fullName>
    </recommendedName>
</protein>
<evidence type="ECO:0008006" key="3">
    <source>
        <dbReference type="Google" id="ProtNLM"/>
    </source>
</evidence>
<sequence length="56" mass="5805">MFASAIFLIACLVASVPALIAIQVFLATTVAESLAEGTGREGTFVSLSADRYARLA</sequence>
<reference evidence="1" key="2">
    <citation type="submission" date="2021-08" db="EMBL/GenBank/DDBJ databases">
        <authorList>
            <person name="Tani A."/>
            <person name="Ola A."/>
            <person name="Ogura Y."/>
            <person name="Katsura K."/>
            <person name="Hayashi T."/>
        </authorList>
    </citation>
    <scope>NUCLEOTIDE SEQUENCE</scope>
    <source>
        <strain evidence="1">DSM 19015</strain>
    </source>
</reference>
<evidence type="ECO:0000313" key="2">
    <source>
        <dbReference type="Proteomes" id="UP001055125"/>
    </source>
</evidence>
<gene>
    <name evidence="1" type="ORF">OCOJLMKI_4264</name>
</gene>